<dbReference type="PANTHER" id="PTHR30461">
    <property type="entry name" value="DNA-INVERTASE FROM LAMBDOID PROPHAGE"/>
    <property type="match status" value="1"/>
</dbReference>
<dbReference type="Pfam" id="PF07508">
    <property type="entry name" value="Recombinase"/>
    <property type="match status" value="1"/>
</dbReference>
<evidence type="ECO:0000259" key="2">
    <source>
        <dbReference type="PROSITE" id="PS51736"/>
    </source>
</evidence>
<proteinExistence type="predicted"/>
<dbReference type="SUPFAM" id="SSF53041">
    <property type="entry name" value="Resolvase-like"/>
    <property type="match status" value="1"/>
</dbReference>
<dbReference type="InterPro" id="IPR036162">
    <property type="entry name" value="Resolvase-like_N_sf"/>
</dbReference>
<dbReference type="InterPro" id="IPR006119">
    <property type="entry name" value="Resolv_N"/>
</dbReference>
<dbReference type="CDD" id="cd00338">
    <property type="entry name" value="Ser_Recombinase"/>
    <property type="match status" value="1"/>
</dbReference>
<feature type="domain" description="Recombinase" evidence="3">
    <location>
        <begin position="159"/>
        <end position="270"/>
    </location>
</feature>
<dbReference type="PANTHER" id="PTHR30461:SF23">
    <property type="entry name" value="DNA RECOMBINASE-RELATED"/>
    <property type="match status" value="1"/>
</dbReference>
<feature type="coiled-coil region" evidence="1">
    <location>
        <begin position="392"/>
        <end position="419"/>
    </location>
</feature>
<dbReference type="AlphaFoldDB" id="A0A3A4ZG64"/>
<name>A0A3A4ZG64_UNCKA</name>
<dbReference type="PROSITE" id="PS51737">
    <property type="entry name" value="RECOMBINASE_DNA_BIND"/>
    <property type="match status" value="1"/>
</dbReference>
<dbReference type="GO" id="GO:0000150">
    <property type="term" value="F:DNA strand exchange activity"/>
    <property type="evidence" value="ECO:0007669"/>
    <property type="project" value="InterPro"/>
</dbReference>
<dbReference type="EMBL" id="QZJF01000005">
    <property type="protein sequence ID" value="RJR28032.1"/>
    <property type="molecule type" value="Genomic_DNA"/>
</dbReference>
<reference evidence="4 5" key="1">
    <citation type="journal article" date="2017" name="ISME J.">
        <title>Energy and carbon metabolisms in a deep terrestrial subsurface fluid microbial community.</title>
        <authorList>
            <person name="Momper L."/>
            <person name="Jungbluth S.P."/>
            <person name="Lee M.D."/>
            <person name="Amend J.P."/>
        </authorList>
    </citation>
    <scope>NUCLEOTIDE SEQUENCE [LARGE SCALE GENOMIC DNA]</scope>
    <source>
        <strain evidence="4">SURF_46</strain>
    </source>
</reference>
<gene>
    <name evidence="4" type="ORF">C4561_00815</name>
</gene>
<dbReference type="InterPro" id="IPR025827">
    <property type="entry name" value="Zn_ribbon_recom_dom"/>
</dbReference>
<keyword evidence="1" id="KW-0175">Coiled coil</keyword>
<dbReference type="PROSITE" id="PS51736">
    <property type="entry name" value="RECOMBINASES_3"/>
    <property type="match status" value="1"/>
</dbReference>
<protein>
    <submittedName>
        <fullName evidence="4">Recombinase family protein</fullName>
    </submittedName>
</protein>
<dbReference type="Pfam" id="PF00239">
    <property type="entry name" value="Resolvase"/>
    <property type="match status" value="1"/>
</dbReference>
<sequence>MNDLRYVQYARKSTEAKERQILSIPEQDAENKKYREREGLNVVKEFRESKSAFKSDNRIEFDEMLRMIKRDEADAILTWKPDRLCRNPKEGGEILQLLQNGVIREIRTPLGDVYTPESDQLILLIHFGMANQYSRNISQNVKRSMPYKVARGEYYRAAPIGYENFGEQRGHRNIRPHHFEAPLIKEVFELCAKGGYSLGYLTRFLSEKGLKSKKGKEIAKSNMHSILTSPIYYGYFYYKGELYKGDYVPLISKDTYDAVQVALGDRSVPKVNSWKHPYNGLLKCAECGCAITTSVKKKYYKGTNRFVTYAYHHCTKRKGVCSQKPMSSAKLESIFIDAISKINIDADVWSLGMELVKAKYHSQVNQNNTQLDHFRIEYNRIEGRINRLITMRADAEITAEEFKAQKNSMLEERAKVENKINDTKFSSDNWLERTEEFLNTAFYAKGIIEGKDILKKRKLIMDIGYDLKLDKGNVVVTYRKPFDILLDPAYRTNWQGWKESNPR</sequence>
<dbReference type="InterPro" id="IPR050639">
    <property type="entry name" value="SSR_resolvase"/>
</dbReference>
<dbReference type="GO" id="GO:0003677">
    <property type="term" value="F:DNA binding"/>
    <property type="evidence" value="ECO:0007669"/>
    <property type="project" value="InterPro"/>
</dbReference>
<organism evidence="4 5">
    <name type="scientific">candidate division WWE3 bacterium</name>
    <dbReference type="NCBI Taxonomy" id="2053526"/>
    <lineage>
        <taxon>Bacteria</taxon>
        <taxon>Katanobacteria</taxon>
    </lineage>
</organism>
<comment type="caution">
    <text evidence="4">The sequence shown here is derived from an EMBL/GenBank/DDBJ whole genome shotgun (WGS) entry which is preliminary data.</text>
</comment>
<evidence type="ECO:0000313" key="5">
    <source>
        <dbReference type="Proteomes" id="UP000265540"/>
    </source>
</evidence>
<dbReference type="Proteomes" id="UP000265540">
    <property type="component" value="Unassembled WGS sequence"/>
</dbReference>
<accession>A0A3A4ZG64</accession>
<dbReference type="Gene3D" id="3.40.50.1390">
    <property type="entry name" value="Resolvase, N-terminal catalytic domain"/>
    <property type="match status" value="1"/>
</dbReference>
<dbReference type="InterPro" id="IPR038109">
    <property type="entry name" value="DNA_bind_recomb_sf"/>
</dbReference>
<feature type="domain" description="Resolvase/invertase-type recombinase catalytic" evidence="2">
    <location>
        <begin position="5"/>
        <end position="152"/>
    </location>
</feature>
<dbReference type="InterPro" id="IPR011109">
    <property type="entry name" value="DNA_bind_recombinase_dom"/>
</dbReference>
<evidence type="ECO:0000256" key="1">
    <source>
        <dbReference type="SAM" id="Coils"/>
    </source>
</evidence>
<dbReference type="SMART" id="SM00857">
    <property type="entry name" value="Resolvase"/>
    <property type="match status" value="1"/>
</dbReference>
<dbReference type="Gene3D" id="3.90.1750.20">
    <property type="entry name" value="Putative Large Serine Recombinase, Chain B, Domain 2"/>
    <property type="match status" value="1"/>
</dbReference>
<evidence type="ECO:0000259" key="3">
    <source>
        <dbReference type="PROSITE" id="PS51737"/>
    </source>
</evidence>
<evidence type="ECO:0000313" key="4">
    <source>
        <dbReference type="EMBL" id="RJR28032.1"/>
    </source>
</evidence>
<dbReference type="Pfam" id="PF13408">
    <property type="entry name" value="Zn_ribbon_recom"/>
    <property type="match status" value="1"/>
</dbReference>